<evidence type="ECO:0000256" key="1">
    <source>
        <dbReference type="SAM" id="Phobius"/>
    </source>
</evidence>
<feature type="transmembrane region" description="Helical" evidence="1">
    <location>
        <begin position="12"/>
        <end position="31"/>
    </location>
</feature>
<dbReference type="Proteomes" id="UP000265040">
    <property type="component" value="Chromosome 3"/>
</dbReference>
<dbReference type="AlphaFoldDB" id="A0AAQ6ID22"/>
<keyword evidence="1" id="KW-0472">Membrane</keyword>
<proteinExistence type="predicted"/>
<sequence length="109" mass="12146">MRPFARAWVGNFESFWAVVLLVFQLSLHYGLPGSGVCFQSEAVSQIRVEYHRDSWGQHAEQQPSRSMGLKPLCYKDTAVVLVILFLPQTGATGSTLTATLKLSQLRTDC</sequence>
<name>A0AAQ6ID22_ANATE</name>
<reference evidence="2" key="3">
    <citation type="submission" date="2025-09" db="UniProtKB">
        <authorList>
            <consortium name="Ensembl"/>
        </authorList>
    </citation>
    <scope>IDENTIFICATION</scope>
</reference>
<organism evidence="2 3">
    <name type="scientific">Anabas testudineus</name>
    <name type="common">Climbing perch</name>
    <name type="synonym">Anthias testudineus</name>
    <dbReference type="NCBI Taxonomy" id="64144"/>
    <lineage>
        <taxon>Eukaryota</taxon>
        <taxon>Metazoa</taxon>
        <taxon>Chordata</taxon>
        <taxon>Craniata</taxon>
        <taxon>Vertebrata</taxon>
        <taxon>Euteleostomi</taxon>
        <taxon>Actinopterygii</taxon>
        <taxon>Neopterygii</taxon>
        <taxon>Teleostei</taxon>
        <taxon>Neoteleostei</taxon>
        <taxon>Acanthomorphata</taxon>
        <taxon>Anabantaria</taxon>
        <taxon>Anabantiformes</taxon>
        <taxon>Anabantoidei</taxon>
        <taxon>Anabantidae</taxon>
        <taxon>Anabas</taxon>
    </lineage>
</organism>
<evidence type="ECO:0000313" key="2">
    <source>
        <dbReference type="Ensembl" id="ENSATEP00000073059.1"/>
    </source>
</evidence>
<dbReference type="Ensembl" id="ENSATET00000080886.1">
    <property type="protein sequence ID" value="ENSATEP00000073059.1"/>
    <property type="gene ID" value="ENSATEG00000032150.1"/>
</dbReference>
<evidence type="ECO:0000313" key="3">
    <source>
        <dbReference type="Proteomes" id="UP000265040"/>
    </source>
</evidence>
<protein>
    <recommendedName>
        <fullName evidence="4">Secreted protein</fullName>
    </recommendedName>
</protein>
<keyword evidence="1" id="KW-0812">Transmembrane</keyword>
<evidence type="ECO:0008006" key="4">
    <source>
        <dbReference type="Google" id="ProtNLM"/>
    </source>
</evidence>
<reference evidence="2" key="2">
    <citation type="submission" date="2025-08" db="UniProtKB">
        <authorList>
            <consortium name="Ensembl"/>
        </authorList>
    </citation>
    <scope>IDENTIFICATION</scope>
</reference>
<keyword evidence="1" id="KW-1133">Transmembrane helix</keyword>
<accession>A0AAQ6ID22</accession>
<reference evidence="2 3" key="1">
    <citation type="submission" date="2021-04" db="EMBL/GenBank/DDBJ databases">
        <authorList>
            <consortium name="Wellcome Sanger Institute Data Sharing"/>
        </authorList>
    </citation>
    <scope>NUCLEOTIDE SEQUENCE [LARGE SCALE GENOMIC DNA]</scope>
</reference>
<keyword evidence="3" id="KW-1185">Reference proteome</keyword>